<dbReference type="Pfam" id="PF19740">
    <property type="entry name" value="DUF6229"/>
    <property type="match status" value="1"/>
</dbReference>
<reference evidence="1 2" key="1">
    <citation type="submission" date="2016-06" db="EMBL/GenBank/DDBJ databases">
        <authorList>
            <person name="Kjaerup R.B."/>
            <person name="Dalgaard T.S."/>
            <person name="Juul-Madsen H.R."/>
        </authorList>
    </citation>
    <scope>NUCLEOTIDE SEQUENCE [LARGE SCALE GENOMIC DNA]</scope>
    <source>
        <strain evidence="1 2">DSM 43818</strain>
    </source>
</reference>
<evidence type="ECO:0000313" key="1">
    <source>
        <dbReference type="EMBL" id="SCL14783.1"/>
    </source>
</evidence>
<dbReference type="Proteomes" id="UP000199699">
    <property type="component" value="Unassembled WGS sequence"/>
</dbReference>
<dbReference type="STRING" id="145857.GA0070616_0538"/>
<keyword evidence="2" id="KW-1185">Reference proteome</keyword>
<name>A0A1C6RCB4_9ACTN</name>
<organism evidence="1 2">
    <name type="scientific">Micromonospora nigra</name>
    <dbReference type="NCBI Taxonomy" id="145857"/>
    <lineage>
        <taxon>Bacteria</taxon>
        <taxon>Bacillati</taxon>
        <taxon>Actinomycetota</taxon>
        <taxon>Actinomycetes</taxon>
        <taxon>Micromonosporales</taxon>
        <taxon>Micromonosporaceae</taxon>
        <taxon>Micromonospora</taxon>
    </lineage>
</organism>
<dbReference type="InterPro" id="IPR046197">
    <property type="entry name" value="DUF6229"/>
</dbReference>
<dbReference type="RefSeq" id="WP_091075620.1">
    <property type="nucleotide sequence ID" value="NZ_FMHT01000003.1"/>
</dbReference>
<evidence type="ECO:0000313" key="2">
    <source>
        <dbReference type="Proteomes" id="UP000199699"/>
    </source>
</evidence>
<proteinExistence type="predicted"/>
<accession>A0A1C6RCB4</accession>
<dbReference type="AlphaFoldDB" id="A0A1C6RCB4"/>
<protein>
    <submittedName>
        <fullName evidence="1">Uncharacterized protein</fullName>
    </submittedName>
</protein>
<gene>
    <name evidence="1" type="ORF">GA0070616_0538</name>
</gene>
<dbReference type="EMBL" id="FMHT01000003">
    <property type="protein sequence ID" value="SCL14783.1"/>
    <property type="molecule type" value="Genomic_DNA"/>
</dbReference>
<dbReference type="OrthoDB" id="3540044at2"/>
<sequence>MPTTLSVVDPVQAEEIITRWLTDTSVDGWENPAGDLFTGGEYALQEITMTISPPSSNCSSCTGSRPIACC</sequence>